<evidence type="ECO:0000259" key="2">
    <source>
        <dbReference type="PROSITE" id="PS50053"/>
    </source>
</evidence>
<dbReference type="GO" id="GO:0005829">
    <property type="term" value="C:cytosol"/>
    <property type="evidence" value="ECO:0007669"/>
    <property type="project" value="TreeGrafter"/>
</dbReference>
<dbReference type="SUPFAM" id="SSF54236">
    <property type="entry name" value="Ubiquitin-like"/>
    <property type="match status" value="2"/>
</dbReference>
<dbReference type="Pfam" id="PF00240">
    <property type="entry name" value="ubiquitin"/>
    <property type="match status" value="2"/>
</dbReference>
<dbReference type="PANTHER" id="PTHR10621:SF38">
    <property type="entry name" value="UBIQUITIN DOMAIN-CONTAINING PROTEIN 7SL RNA1-RELATED"/>
    <property type="match status" value="1"/>
</dbReference>
<feature type="region of interest" description="Disordered" evidence="1">
    <location>
        <begin position="463"/>
        <end position="492"/>
    </location>
</feature>
<comment type="caution">
    <text evidence="3">The sequence shown here is derived from an EMBL/GenBank/DDBJ whole genome shotgun (WGS) entry which is preliminary data.</text>
</comment>
<dbReference type="AlphaFoldDB" id="A0AAN9MMV3"/>
<feature type="compositionally biased region" description="Pro residues" evidence="1">
    <location>
        <begin position="159"/>
        <end position="171"/>
    </location>
</feature>
<protein>
    <recommendedName>
        <fullName evidence="2">Ubiquitin-like domain-containing protein</fullName>
    </recommendedName>
</protein>
<reference evidence="3 4" key="1">
    <citation type="submission" date="2024-01" db="EMBL/GenBank/DDBJ databases">
        <title>The genomes of 5 underutilized Papilionoideae crops provide insights into root nodulation and disease resistanc.</title>
        <authorList>
            <person name="Jiang F."/>
        </authorList>
    </citation>
    <scope>NUCLEOTIDE SEQUENCE [LARGE SCALE GENOMIC DNA]</scope>
    <source>
        <strain evidence="3">JINMINGXINNONG_FW02</strain>
        <tissue evidence="3">Leaves</tissue>
    </source>
</reference>
<feature type="region of interest" description="Disordered" evidence="1">
    <location>
        <begin position="98"/>
        <end position="176"/>
    </location>
</feature>
<evidence type="ECO:0000313" key="3">
    <source>
        <dbReference type="EMBL" id="KAK7357524.1"/>
    </source>
</evidence>
<sequence length="492" mass="54908">MVAPSHSQLLTDSKVMEMMDVNVDIEGGESFSIQLHSSQTIRDIKEKVQNLRDIPIRQQIILHNQQLLYDDLNVQECFIQNGSRIIVQIHADAPFPVFSPNDSDFDTVSPLPEPSPEPYSDLPPPRAQVPDLNLTPSPASGRDLNLPPSPALLRDLNLPPVPSPSPSPSPAPLRQSYLPQVPWPTLGSNLMPQPTPDLQLPTLFNKEYNPSDIPPWNPSLQLIQTSNKDDPFEVGEFSSSPLLMSMPNTPSMVKEAAEPVPLPPPYPRWLPPLPSALFQNIPNPPPPPPATVTLNVKVPKSRDRVRIESDRTDTVRELKEKIVALEDMQGVPVDRIVLQLHSLRLELMDHVALHDCAVVENSQIDVFLKPALEVGGSNDEQSRKLKVTVLPMRTNERIEIEVFSVDKVSVLRQKLDELHQMQGFLLPEDGGYFFVYQRQGMHEEHSFDWHRVRDGDTIQTFDGFLTRNSSSTTPSPTLSPTLSPSSLPSSPS</sequence>
<evidence type="ECO:0000313" key="4">
    <source>
        <dbReference type="Proteomes" id="UP001374584"/>
    </source>
</evidence>
<dbReference type="InterPro" id="IPR000626">
    <property type="entry name" value="Ubiquitin-like_dom"/>
</dbReference>
<dbReference type="SMART" id="SM00213">
    <property type="entry name" value="UBQ"/>
    <property type="match status" value="2"/>
</dbReference>
<dbReference type="GO" id="GO:0070628">
    <property type="term" value="F:proteasome binding"/>
    <property type="evidence" value="ECO:0007669"/>
    <property type="project" value="TreeGrafter"/>
</dbReference>
<feature type="compositionally biased region" description="Pro residues" evidence="1">
    <location>
        <begin position="111"/>
        <end position="127"/>
    </location>
</feature>
<gene>
    <name evidence="3" type="ORF">VNO80_16813</name>
</gene>
<evidence type="ECO:0000256" key="1">
    <source>
        <dbReference type="SAM" id="MobiDB-lite"/>
    </source>
</evidence>
<dbReference type="Gene3D" id="3.10.20.90">
    <property type="entry name" value="Phosphatidylinositol 3-kinase Catalytic Subunit, Chain A, domain 1"/>
    <property type="match status" value="2"/>
</dbReference>
<dbReference type="EMBL" id="JAYMYR010000006">
    <property type="protein sequence ID" value="KAK7357524.1"/>
    <property type="molecule type" value="Genomic_DNA"/>
</dbReference>
<feature type="domain" description="Ubiquitin-like" evidence="2">
    <location>
        <begin position="292"/>
        <end position="369"/>
    </location>
</feature>
<name>A0AAN9MMV3_PHACN</name>
<proteinExistence type="predicted"/>
<dbReference type="GO" id="GO:0043161">
    <property type="term" value="P:proteasome-mediated ubiquitin-dependent protein catabolic process"/>
    <property type="evidence" value="ECO:0007669"/>
    <property type="project" value="TreeGrafter"/>
</dbReference>
<dbReference type="GO" id="GO:0031593">
    <property type="term" value="F:polyubiquitin modification-dependent protein binding"/>
    <property type="evidence" value="ECO:0007669"/>
    <property type="project" value="TreeGrafter"/>
</dbReference>
<keyword evidence="4" id="KW-1185">Reference proteome</keyword>
<dbReference type="CDD" id="cd17039">
    <property type="entry name" value="Ubl_ubiquitin_like"/>
    <property type="match status" value="2"/>
</dbReference>
<dbReference type="PROSITE" id="PS50053">
    <property type="entry name" value="UBIQUITIN_2"/>
    <property type="match status" value="2"/>
</dbReference>
<dbReference type="Proteomes" id="UP001374584">
    <property type="component" value="Unassembled WGS sequence"/>
</dbReference>
<dbReference type="GO" id="GO:0005654">
    <property type="term" value="C:nucleoplasm"/>
    <property type="evidence" value="ECO:0007669"/>
    <property type="project" value="TreeGrafter"/>
</dbReference>
<accession>A0AAN9MMV3</accession>
<feature type="domain" description="Ubiquitin-like" evidence="2">
    <location>
        <begin position="19"/>
        <end position="94"/>
    </location>
</feature>
<dbReference type="PANTHER" id="PTHR10621">
    <property type="entry name" value="UV EXCISION REPAIR PROTEIN RAD23"/>
    <property type="match status" value="1"/>
</dbReference>
<dbReference type="InterPro" id="IPR029071">
    <property type="entry name" value="Ubiquitin-like_domsf"/>
</dbReference>
<dbReference type="GO" id="GO:0043130">
    <property type="term" value="F:ubiquitin binding"/>
    <property type="evidence" value="ECO:0007669"/>
    <property type="project" value="TreeGrafter"/>
</dbReference>
<organism evidence="3 4">
    <name type="scientific">Phaseolus coccineus</name>
    <name type="common">Scarlet runner bean</name>
    <name type="synonym">Phaseolus multiflorus</name>
    <dbReference type="NCBI Taxonomy" id="3886"/>
    <lineage>
        <taxon>Eukaryota</taxon>
        <taxon>Viridiplantae</taxon>
        <taxon>Streptophyta</taxon>
        <taxon>Embryophyta</taxon>
        <taxon>Tracheophyta</taxon>
        <taxon>Spermatophyta</taxon>
        <taxon>Magnoliopsida</taxon>
        <taxon>eudicotyledons</taxon>
        <taxon>Gunneridae</taxon>
        <taxon>Pentapetalae</taxon>
        <taxon>rosids</taxon>
        <taxon>fabids</taxon>
        <taxon>Fabales</taxon>
        <taxon>Fabaceae</taxon>
        <taxon>Papilionoideae</taxon>
        <taxon>50 kb inversion clade</taxon>
        <taxon>NPAAA clade</taxon>
        <taxon>indigoferoid/millettioid clade</taxon>
        <taxon>Phaseoleae</taxon>
        <taxon>Phaseolus</taxon>
    </lineage>
</organism>
<feature type="compositionally biased region" description="Low complexity" evidence="1">
    <location>
        <begin position="469"/>
        <end position="492"/>
    </location>
</feature>